<dbReference type="Proteomes" id="UP000019678">
    <property type="component" value="Unassembled WGS sequence"/>
</dbReference>
<gene>
    <name evidence="1" type="ORF">CAP_0187</name>
</gene>
<keyword evidence="2" id="KW-1185">Reference proteome</keyword>
<evidence type="ECO:0000313" key="1">
    <source>
        <dbReference type="EMBL" id="EYF07434.1"/>
    </source>
</evidence>
<reference evidence="1 2" key="1">
    <citation type="submission" date="2013-05" db="EMBL/GenBank/DDBJ databases">
        <title>Genome assembly of Chondromyces apiculatus DSM 436.</title>
        <authorList>
            <person name="Sharma G."/>
            <person name="Khatri I."/>
            <person name="Kaur C."/>
            <person name="Mayilraj S."/>
            <person name="Subramanian S."/>
        </authorList>
    </citation>
    <scope>NUCLEOTIDE SEQUENCE [LARGE SCALE GENOMIC DNA]</scope>
    <source>
        <strain evidence="1 2">DSM 436</strain>
    </source>
</reference>
<dbReference type="EMBL" id="ASRX01000010">
    <property type="protein sequence ID" value="EYF07434.1"/>
    <property type="molecule type" value="Genomic_DNA"/>
</dbReference>
<name>A0A017TDV6_9BACT</name>
<comment type="caution">
    <text evidence="1">The sequence shown here is derived from an EMBL/GenBank/DDBJ whole genome shotgun (WGS) entry which is preliminary data.</text>
</comment>
<sequence length="134" mass="16056">MPPEAGRMLLIDPRREDPLRFLQLDLVWPFWFHPRAQRNCLAFARAAYTIEVLKLNHRDTLLNARESAYRSYRAHLTEYLEARDKRAATDHLQQLVDAFQRMNQRTVWHEMQRQQGQIAELRALFERAPEALSW</sequence>
<protein>
    <submittedName>
        <fullName evidence="1">Uncharacterized protein</fullName>
    </submittedName>
</protein>
<accession>A0A017TDV6</accession>
<dbReference type="STRING" id="1192034.CAP_0187"/>
<dbReference type="eggNOG" id="COG1403">
    <property type="taxonomic scope" value="Bacteria"/>
</dbReference>
<evidence type="ECO:0000313" key="2">
    <source>
        <dbReference type="Proteomes" id="UP000019678"/>
    </source>
</evidence>
<organism evidence="1 2">
    <name type="scientific">Chondromyces apiculatus DSM 436</name>
    <dbReference type="NCBI Taxonomy" id="1192034"/>
    <lineage>
        <taxon>Bacteria</taxon>
        <taxon>Pseudomonadati</taxon>
        <taxon>Myxococcota</taxon>
        <taxon>Polyangia</taxon>
        <taxon>Polyangiales</taxon>
        <taxon>Polyangiaceae</taxon>
        <taxon>Chondromyces</taxon>
    </lineage>
</organism>
<proteinExistence type="predicted"/>
<dbReference type="AlphaFoldDB" id="A0A017TDV6"/>